<evidence type="ECO:0000313" key="4">
    <source>
        <dbReference type="Proteomes" id="UP000606172"/>
    </source>
</evidence>
<dbReference type="InterPro" id="IPR023393">
    <property type="entry name" value="START-like_dom_sf"/>
</dbReference>
<dbReference type="PANTHER" id="PTHR33824:SF7">
    <property type="entry name" value="POLYKETIDE CYCLASE_DEHYDRASE AND LIPID TRANSPORT SUPERFAMILY PROTEIN"/>
    <property type="match status" value="1"/>
</dbReference>
<feature type="compositionally biased region" description="Basic and acidic residues" evidence="1">
    <location>
        <begin position="254"/>
        <end position="276"/>
    </location>
</feature>
<feature type="region of interest" description="Disordered" evidence="1">
    <location>
        <begin position="252"/>
        <end position="387"/>
    </location>
</feature>
<dbReference type="PANTHER" id="PTHR33824">
    <property type="entry name" value="POLYKETIDE CYCLASE/DEHYDRASE AND LIPID TRANSPORT SUPERFAMILY PROTEIN"/>
    <property type="match status" value="1"/>
</dbReference>
<dbReference type="SUPFAM" id="SSF55961">
    <property type="entry name" value="Bet v1-like"/>
    <property type="match status" value="1"/>
</dbReference>
<dbReference type="InterPro" id="IPR047137">
    <property type="entry name" value="ORF3"/>
</dbReference>
<dbReference type="CDD" id="cd07817">
    <property type="entry name" value="SRPBCC_8"/>
    <property type="match status" value="1"/>
</dbReference>
<gene>
    <name evidence="3" type="ORF">Ssi02_31080</name>
</gene>
<feature type="compositionally biased region" description="Acidic residues" evidence="1">
    <location>
        <begin position="331"/>
        <end position="348"/>
    </location>
</feature>
<dbReference type="RefSeq" id="WP_204026013.1">
    <property type="nucleotide sequence ID" value="NZ_BOOW01000019.1"/>
</dbReference>
<sequence length="387" mass="43695">MTETLKKVIRKPAANLLKREIQSVSQAFVERSLTSLSGKIEDVTERLSDYVAGDSEGGLISAVTGSNKANKADKTDKTGKARGKGIGGLFGKVKDVVTGLGRKGGRGKGEKIKVTNIVESMDVGAPIGIVYNTWTEFEDFPSFMKKVESVEQESDEKLKWRAQVFWSHRNWVSTIKEQIPDERIIWRSDGPKGHVDGSVSFHELAPDLTRIILVLEYHPKGFMEHVGNLWRAPGRRARLEFKHFGRHVMSHTMLRPDDAPEGWRGEIHDGQVTKEPGEEEEEKGPRAEGEEPEEEEAEERAERAEEEPEEEEETGKGRRGRREKAPRAEEHAEEEAEEGEPEEEEAEERSERAGRARPRRREKETVPGPRERASRPVRRRTAGTPRG</sequence>
<dbReference type="Proteomes" id="UP000606172">
    <property type="component" value="Unassembled WGS sequence"/>
</dbReference>
<keyword evidence="4" id="KW-1185">Reference proteome</keyword>
<proteinExistence type="predicted"/>
<evidence type="ECO:0000313" key="3">
    <source>
        <dbReference type="EMBL" id="GII92877.1"/>
    </source>
</evidence>
<protein>
    <recommendedName>
        <fullName evidence="2">Coenzyme Q-binding protein COQ10 START domain-containing protein</fullName>
    </recommendedName>
</protein>
<feature type="domain" description="Coenzyme Q-binding protein COQ10 START" evidence="2">
    <location>
        <begin position="123"/>
        <end position="243"/>
    </location>
</feature>
<accession>A0A919RGC4</accession>
<dbReference type="EMBL" id="BOOW01000019">
    <property type="protein sequence ID" value="GII92877.1"/>
    <property type="molecule type" value="Genomic_DNA"/>
</dbReference>
<dbReference type="InterPro" id="IPR005031">
    <property type="entry name" value="COQ10_START"/>
</dbReference>
<comment type="caution">
    <text evidence="3">The sequence shown here is derived from an EMBL/GenBank/DDBJ whole genome shotgun (WGS) entry which is preliminary data.</text>
</comment>
<dbReference type="AlphaFoldDB" id="A0A919RGC4"/>
<dbReference type="Pfam" id="PF03364">
    <property type="entry name" value="Polyketide_cyc"/>
    <property type="match status" value="1"/>
</dbReference>
<organism evidence="3 4">
    <name type="scientific">Sinosporangium siamense</name>
    <dbReference type="NCBI Taxonomy" id="1367973"/>
    <lineage>
        <taxon>Bacteria</taxon>
        <taxon>Bacillati</taxon>
        <taxon>Actinomycetota</taxon>
        <taxon>Actinomycetes</taxon>
        <taxon>Streptosporangiales</taxon>
        <taxon>Streptosporangiaceae</taxon>
        <taxon>Sinosporangium</taxon>
    </lineage>
</organism>
<evidence type="ECO:0000256" key="1">
    <source>
        <dbReference type="SAM" id="MobiDB-lite"/>
    </source>
</evidence>
<feature type="compositionally biased region" description="Basic and acidic residues" evidence="1">
    <location>
        <begin position="361"/>
        <end position="374"/>
    </location>
</feature>
<reference evidence="3" key="1">
    <citation type="submission" date="2021-01" db="EMBL/GenBank/DDBJ databases">
        <title>Whole genome shotgun sequence of Sinosporangium siamense NBRC 109515.</title>
        <authorList>
            <person name="Komaki H."/>
            <person name="Tamura T."/>
        </authorList>
    </citation>
    <scope>NUCLEOTIDE SEQUENCE</scope>
    <source>
        <strain evidence="3">NBRC 109515</strain>
    </source>
</reference>
<evidence type="ECO:0000259" key="2">
    <source>
        <dbReference type="Pfam" id="PF03364"/>
    </source>
</evidence>
<name>A0A919RGC4_9ACTN</name>
<feature type="compositionally biased region" description="Acidic residues" evidence="1">
    <location>
        <begin position="290"/>
        <end position="313"/>
    </location>
</feature>
<dbReference type="Gene3D" id="3.30.530.20">
    <property type="match status" value="1"/>
</dbReference>